<dbReference type="AlphaFoldDB" id="A0A0J1E6X0"/>
<dbReference type="EMBL" id="LECT01000055">
    <property type="protein sequence ID" value="KLU01204.1"/>
    <property type="molecule type" value="Genomic_DNA"/>
</dbReference>
<keyword evidence="3" id="KW-1185">Reference proteome</keyword>
<proteinExistence type="predicted"/>
<reference evidence="2" key="1">
    <citation type="submission" date="2015-05" db="EMBL/GenBank/DDBJ databases">
        <title>Permanent draft genome of Rhodopirellula islandicus K833.</title>
        <authorList>
            <person name="Kizina J."/>
            <person name="Richter M."/>
            <person name="Glockner F.O."/>
            <person name="Harder J."/>
        </authorList>
    </citation>
    <scope>NUCLEOTIDE SEQUENCE [LARGE SCALE GENOMIC DNA]</scope>
    <source>
        <strain evidence="2">K833</strain>
    </source>
</reference>
<evidence type="ECO:0000256" key="1">
    <source>
        <dbReference type="SAM" id="Phobius"/>
    </source>
</evidence>
<keyword evidence="1" id="KW-0472">Membrane</keyword>
<sequence length="180" mass="20318">MKAVIARLISLRCDHCGAPIDVKPKAKFVTCGYCHASLAIHHTGSSYSTELIEDLKETTSALVKDVALIKHNAALDRLDEQWERWRLQTLGTNKHGRQITQPPNPVVSIFGFGFVFVFALVWTGMAARMFAPMALFGMVFLVMAVVGLFRSFSKTNEYHAKRQRYMQERQSLVEQIQNGD</sequence>
<evidence type="ECO:0008006" key="4">
    <source>
        <dbReference type="Google" id="ProtNLM"/>
    </source>
</evidence>
<organism evidence="2 3">
    <name type="scientific">Rhodopirellula islandica</name>
    <dbReference type="NCBI Taxonomy" id="595434"/>
    <lineage>
        <taxon>Bacteria</taxon>
        <taxon>Pseudomonadati</taxon>
        <taxon>Planctomycetota</taxon>
        <taxon>Planctomycetia</taxon>
        <taxon>Pirellulales</taxon>
        <taxon>Pirellulaceae</taxon>
        <taxon>Rhodopirellula</taxon>
    </lineage>
</organism>
<name>A0A0J1E6X0_RHOIS</name>
<dbReference type="PATRIC" id="fig|595434.4.peg.6448"/>
<comment type="caution">
    <text evidence="2">The sequence shown here is derived from an EMBL/GenBank/DDBJ whole genome shotgun (WGS) entry which is preliminary data.</text>
</comment>
<evidence type="ECO:0000313" key="3">
    <source>
        <dbReference type="Proteomes" id="UP000036367"/>
    </source>
</evidence>
<accession>A0A0J1E6X0</accession>
<dbReference type="Proteomes" id="UP000036367">
    <property type="component" value="Unassembled WGS sequence"/>
</dbReference>
<feature type="transmembrane region" description="Helical" evidence="1">
    <location>
        <begin position="133"/>
        <end position="152"/>
    </location>
</feature>
<feature type="transmembrane region" description="Helical" evidence="1">
    <location>
        <begin position="106"/>
        <end position="127"/>
    </location>
</feature>
<evidence type="ECO:0000313" key="2">
    <source>
        <dbReference type="EMBL" id="KLU01204.1"/>
    </source>
</evidence>
<keyword evidence="1" id="KW-0812">Transmembrane</keyword>
<dbReference type="STRING" id="595434.RISK_006773"/>
<protein>
    <recommendedName>
        <fullName evidence="4">Transmembrane protein</fullName>
    </recommendedName>
</protein>
<gene>
    <name evidence="2" type="ORF">RISK_006773</name>
</gene>
<keyword evidence="1" id="KW-1133">Transmembrane helix</keyword>